<feature type="domain" description="Transposase IS110-like N-terminal" evidence="1">
    <location>
        <begin position="4"/>
        <end position="158"/>
    </location>
</feature>
<accession>A0A4R1PMC2</accession>
<sequence length="400" mass="45218">MISIGIDVSKGSSNVCVNKDGRVMQQFLVEHSQMNIKKFIDLILSFEDETKVVLEATGIYHFPLVQSLTLAGIFVAVINPLVLKKYAALSLRKGKTDKLDAVKIADYGLANWHKLLRYSLPDRIYNELKDLGRNYAYYVKLKVMQKQHLILLLDKAMPGITALVRTASNDNLTKNKLLDFIEHYQHYDRITAKSERHFVLDYCRWAKKKGYRPDESKAYSIYALAKASILTSSSKSTPTTALLLEAIKVLRQLCETLQFILAQMKELAKELPEYYVVCAMHGVGSILAVRLIAEIGDVRRFHSGKSLVAFAGLDSPPYESGNFVGTKRSISKRGSPFLRKTGFEVMKALIVHKPQEDNAVYLFMEKKIAEGKAKKVAMIAGLNKFFRIYYARVKEVYAAV</sequence>
<reference evidence="3 4" key="1">
    <citation type="submission" date="2019-03" db="EMBL/GenBank/DDBJ databases">
        <title>Genomic Encyclopedia of Type Strains, Phase IV (KMG-IV): sequencing the most valuable type-strain genomes for metagenomic binning, comparative biology and taxonomic classification.</title>
        <authorList>
            <person name="Goeker M."/>
        </authorList>
    </citation>
    <scope>NUCLEOTIDE SEQUENCE [LARGE SCALE GENOMIC DNA]</scope>
    <source>
        <strain evidence="3 4">DSM 15969</strain>
    </source>
</reference>
<dbReference type="PANTHER" id="PTHR33055">
    <property type="entry name" value="TRANSPOSASE FOR INSERTION SEQUENCE ELEMENT IS1111A"/>
    <property type="match status" value="1"/>
</dbReference>
<dbReference type="Proteomes" id="UP000295063">
    <property type="component" value="Unassembled WGS sequence"/>
</dbReference>
<dbReference type="EMBL" id="SLUI01000032">
    <property type="protein sequence ID" value="TCL31397.1"/>
    <property type="molecule type" value="Genomic_DNA"/>
</dbReference>
<dbReference type="RefSeq" id="WP_132083841.1">
    <property type="nucleotide sequence ID" value="NZ_SLUI01000032.1"/>
</dbReference>
<keyword evidence="4" id="KW-1185">Reference proteome</keyword>
<dbReference type="GO" id="GO:0006313">
    <property type="term" value="P:DNA transposition"/>
    <property type="evidence" value="ECO:0007669"/>
    <property type="project" value="InterPro"/>
</dbReference>
<dbReference type="AlphaFoldDB" id="A0A4R1PMC2"/>
<evidence type="ECO:0000259" key="2">
    <source>
        <dbReference type="Pfam" id="PF02371"/>
    </source>
</evidence>
<dbReference type="PANTHER" id="PTHR33055:SF3">
    <property type="entry name" value="PUTATIVE TRANSPOSASE FOR IS117-RELATED"/>
    <property type="match status" value="1"/>
</dbReference>
<dbReference type="GO" id="GO:0004803">
    <property type="term" value="F:transposase activity"/>
    <property type="evidence" value="ECO:0007669"/>
    <property type="project" value="InterPro"/>
</dbReference>
<dbReference type="OrthoDB" id="9811278at2"/>
<dbReference type="InterPro" id="IPR003346">
    <property type="entry name" value="Transposase_20"/>
</dbReference>
<dbReference type="InterPro" id="IPR002525">
    <property type="entry name" value="Transp_IS110-like_N"/>
</dbReference>
<dbReference type="Pfam" id="PF01548">
    <property type="entry name" value="DEDD_Tnp_IS110"/>
    <property type="match status" value="1"/>
</dbReference>
<protein>
    <submittedName>
        <fullName evidence="3">Transposase</fullName>
    </submittedName>
</protein>
<evidence type="ECO:0000313" key="4">
    <source>
        <dbReference type="Proteomes" id="UP000295063"/>
    </source>
</evidence>
<organism evidence="3 4">
    <name type="scientific">Anaerospora hongkongensis</name>
    <dbReference type="NCBI Taxonomy" id="244830"/>
    <lineage>
        <taxon>Bacteria</taxon>
        <taxon>Bacillati</taxon>
        <taxon>Bacillota</taxon>
        <taxon>Negativicutes</taxon>
        <taxon>Selenomonadales</taxon>
        <taxon>Sporomusaceae</taxon>
        <taxon>Anaerospora</taxon>
    </lineage>
</organism>
<evidence type="ECO:0000259" key="1">
    <source>
        <dbReference type="Pfam" id="PF01548"/>
    </source>
</evidence>
<feature type="domain" description="Transposase IS116/IS110/IS902 C-terminal" evidence="2">
    <location>
        <begin position="277"/>
        <end position="356"/>
    </location>
</feature>
<dbReference type="GO" id="GO:0003677">
    <property type="term" value="F:DNA binding"/>
    <property type="evidence" value="ECO:0007669"/>
    <property type="project" value="InterPro"/>
</dbReference>
<gene>
    <name evidence="3" type="ORF">EV210_1321</name>
</gene>
<dbReference type="NCBIfam" id="NF033542">
    <property type="entry name" value="transpos_IS110"/>
    <property type="match status" value="1"/>
</dbReference>
<comment type="caution">
    <text evidence="3">The sequence shown here is derived from an EMBL/GenBank/DDBJ whole genome shotgun (WGS) entry which is preliminary data.</text>
</comment>
<dbReference type="InterPro" id="IPR047650">
    <property type="entry name" value="Transpos_IS110"/>
</dbReference>
<evidence type="ECO:0000313" key="3">
    <source>
        <dbReference type="EMBL" id="TCL31397.1"/>
    </source>
</evidence>
<proteinExistence type="predicted"/>
<dbReference type="Pfam" id="PF02371">
    <property type="entry name" value="Transposase_20"/>
    <property type="match status" value="1"/>
</dbReference>
<name>A0A4R1PMC2_9FIRM</name>